<keyword evidence="1" id="KW-0812">Transmembrane</keyword>
<dbReference type="EMBL" id="GBXM01017759">
    <property type="protein sequence ID" value="JAH90818.1"/>
    <property type="molecule type" value="Transcribed_RNA"/>
</dbReference>
<evidence type="ECO:0000256" key="1">
    <source>
        <dbReference type="SAM" id="Phobius"/>
    </source>
</evidence>
<accession>A0A0E9WMY9</accession>
<proteinExistence type="predicted"/>
<name>A0A0E9WMY9_ANGAN</name>
<feature type="transmembrane region" description="Helical" evidence="1">
    <location>
        <begin position="7"/>
        <end position="27"/>
    </location>
</feature>
<evidence type="ECO:0000313" key="2">
    <source>
        <dbReference type="EMBL" id="JAH90818.1"/>
    </source>
</evidence>
<dbReference type="AlphaFoldDB" id="A0A0E9WMY9"/>
<reference evidence="2" key="1">
    <citation type="submission" date="2014-11" db="EMBL/GenBank/DDBJ databases">
        <authorList>
            <person name="Amaro Gonzalez C."/>
        </authorList>
    </citation>
    <scope>NUCLEOTIDE SEQUENCE</scope>
</reference>
<protein>
    <submittedName>
        <fullName evidence="2">Uncharacterized protein</fullName>
    </submittedName>
</protein>
<reference evidence="2" key="2">
    <citation type="journal article" date="2015" name="Fish Shellfish Immunol.">
        <title>Early steps in the European eel (Anguilla anguilla)-Vibrio vulnificus interaction in the gills: Role of the RtxA13 toxin.</title>
        <authorList>
            <person name="Callol A."/>
            <person name="Pajuelo D."/>
            <person name="Ebbesson L."/>
            <person name="Teles M."/>
            <person name="MacKenzie S."/>
            <person name="Amaro C."/>
        </authorList>
    </citation>
    <scope>NUCLEOTIDE SEQUENCE</scope>
</reference>
<keyword evidence="1" id="KW-1133">Transmembrane helix</keyword>
<keyword evidence="1" id="KW-0472">Membrane</keyword>
<sequence>MKPLETLSWLLMHAHCTGILNVITFLVCVCVKTEYCCVFTLNTAVITCPFVFYKTSFCLLETGGILNNGSLSREHSKF</sequence>
<organism evidence="2">
    <name type="scientific">Anguilla anguilla</name>
    <name type="common">European freshwater eel</name>
    <name type="synonym">Muraena anguilla</name>
    <dbReference type="NCBI Taxonomy" id="7936"/>
    <lineage>
        <taxon>Eukaryota</taxon>
        <taxon>Metazoa</taxon>
        <taxon>Chordata</taxon>
        <taxon>Craniata</taxon>
        <taxon>Vertebrata</taxon>
        <taxon>Euteleostomi</taxon>
        <taxon>Actinopterygii</taxon>
        <taxon>Neopterygii</taxon>
        <taxon>Teleostei</taxon>
        <taxon>Anguilliformes</taxon>
        <taxon>Anguillidae</taxon>
        <taxon>Anguilla</taxon>
    </lineage>
</organism>